<evidence type="ECO:0000256" key="3">
    <source>
        <dbReference type="ARBA" id="ARBA00007118"/>
    </source>
</evidence>
<keyword evidence="4" id="KW-0963">Cytoplasm</keyword>
<keyword evidence="6" id="KW-0539">Nucleus</keyword>
<evidence type="ECO:0000256" key="5">
    <source>
        <dbReference type="ARBA" id="ARBA00023002"/>
    </source>
</evidence>
<name>A0A0D2CTE9_9EURO</name>
<dbReference type="GO" id="GO:0005737">
    <property type="term" value="C:cytoplasm"/>
    <property type="evidence" value="ECO:0007669"/>
    <property type="project" value="UniProtKB-SubCell"/>
</dbReference>
<dbReference type="InterPro" id="IPR029479">
    <property type="entry name" value="Nitroreductase"/>
</dbReference>
<dbReference type="InterPro" id="IPR033877">
    <property type="entry name" value="Frm2/Hbn1"/>
</dbReference>
<evidence type="ECO:0000256" key="4">
    <source>
        <dbReference type="ARBA" id="ARBA00022490"/>
    </source>
</evidence>
<dbReference type="FunFam" id="3.40.109.10:FF:000001">
    <property type="entry name" value="Nitroreductase family"/>
    <property type="match status" value="1"/>
</dbReference>
<evidence type="ECO:0000259" key="7">
    <source>
        <dbReference type="Pfam" id="PF00881"/>
    </source>
</evidence>
<dbReference type="RefSeq" id="XP_016254644.1">
    <property type="nucleotide sequence ID" value="XM_016387716.1"/>
</dbReference>
<accession>A0A0D2CTE9</accession>
<sequence length="206" mass="23400">MASQMSLLDAIATRRTIYDLNSSSPVPDSRIVDIVHHITLHTPSSFNSQSARFLILLREEHQRLWDHARTIMSQVLPEAVFTTYFAPMITKYRGGYGTILCFEDQATVAATAEKYDGIIPYKKFEQWSEHSAGMHQFALWCALEAEGMGANLQHYNPNIDDMVKEIWGVSDDWVLKAQLVFGTPANNDKKEKEVKPLEERVLVKGI</sequence>
<dbReference type="OrthoDB" id="2138173at2759"/>
<evidence type="ECO:0000313" key="8">
    <source>
        <dbReference type="EMBL" id="KIW34428.1"/>
    </source>
</evidence>
<dbReference type="PANTHER" id="PTHR43035">
    <property type="entry name" value="FATTY ACID REPRESSION MUTANT PROTEIN 2-RELATED"/>
    <property type="match status" value="1"/>
</dbReference>
<dbReference type="Pfam" id="PF00881">
    <property type="entry name" value="Nitroreductase"/>
    <property type="match status" value="1"/>
</dbReference>
<dbReference type="CDD" id="cd02140">
    <property type="entry name" value="Frm2-like"/>
    <property type="match status" value="1"/>
</dbReference>
<dbReference type="HOGENOM" id="CLU_073125_0_1_1"/>
<dbReference type="Gene3D" id="3.40.109.10">
    <property type="entry name" value="NADH Oxidase"/>
    <property type="match status" value="1"/>
</dbReference>
<evidence type="ECO:0000256" key="6">
    <source>
        <dbReference type="ARBA" id="ARBA00023242"/>
    </source>
</evidence>
<keyword evidence="5" id="KW-0560">Oxidoreductase</keyword>
<comment type="similarity">
    <text evidence="3">Belongs to the nitroreductase family.</text>
</comment>
<dbReference type="GO" id="GO:0034599">
    <property type="term" value="P:cellular response to oxidative stress"/>
    <property type="evidence" value="ECO:0007669"/>
    <property type="project" value="InterPro"/>
</dbReference>
<dbReference type="PANTHER" id="PTHR43035:SF1">
    <property type="entry name" value="FATTY ACID REPRESSION MUTANT PROTEIN 2-RELATED"/>
    <property type="match status" value="1"/>
</dbReference>
<proteinExistence type="inferred from homology"/>
<dbReference type="STRING" id="569365.A0A0D2CTE9"/>
<dbReference type="InterPro" id="IPR000415">
    <property type="entry name" value="Nitroreductase-like"/>
</dbReference>
<evidence type="ECO:0000313" key="9">
    <source>
        <dbReference type="Proteomes" id="UP000054466"/>
    </source>
</evidence>
<dbReference type="GO" id="GO:0016491">
    <property type="term" value="F:oxidoreductase activity"/>
    <property type="evidence" value="ECO:0007669"/>
    <property type="project" value="UniProtKB-KW"/>
</dbReference>
<dbReference type="EMBL" id="KN847040">
    <property type="protein sequence ID" value="KIW34428.1"/>
    <property type="molecule type" value="Genomic_DNA"/>
</dbReference>
<dbReference type="VEuPathDB" id="FungiDB:PV07_01206"/>
<protein>
    <recommendedName>
        <fullName evidence="7">Nitroreductase domain-containing protein</fullName>
    </recommendedName>
</protein>
<feature type="domain" description="Nitroreductase" evidence="7">
    <location>
        <begin position="11"/>
        <end position="182"/>
    </location>
</feature>
<reference evidence="8 9" key="1">
    <citation type="submission" date="2015-01" db="EMBL/GenBank/DDBJ databases">
        <title>The Genome Sequence of Cladophialophora immunda CBS83496.</title>
        <authorList>
            <consortium name="The Broad Institute Genomics Platform"/>
            <person name="Cuomo C."/>
            <person name="de Hoog S."/>
            <person name="Gorbushina A."/>
            <person name="Stielow B."/>
            <person name="Teixiera M."/>
            <person name="Abouelleil A."/>
            <person name="Chapman S.B."/>
            <person name="Priest M."/>
            <person name="Young S.K."/>
            <person name="Wortman J."/>
            <person name="Nusbaum C."/>
            <person name="Birren B."/>
        </authorList>
    </citation>
    <scope>NUCLEOTIDE SEQUENCE [LARGE SCALE GENOMIC DNA]</scope>
    <source>
        <strain evidence="8 9">CBS 83496</strain>
    </source>
</reference>
<dbReference type="SUPFAM" id="SSF55469">
    <property type="entry name" value="FMN-dependent nitroreductase-like"/>
    <property type="match status" value="1"/>
</dbReference>
<dbReference type="GeneID" id="27340400"/>
<dbReference type="Proteomes" id="UP000054466">
    <property type="component" value="Unassembled WGS sequence"/>
</dbReference>
<evidence type="ECO:0000256" key="1">
    <source>
        <dbReference type="ARBA" id="ARBA00004123"/>
    </source>
</evidence>
<dbReference type="AlphaFoldDB" id="A0A0D2CTE9"/>
<gene>
    <name evidence="8" type="ORF">PV07_01206</name>
</gene>
<dbReference type="GO" id="GO:0005634">
    <property type="term" value="C:nucleus"/>
    <property type="evidence" value="ECO:0007669"/>
    <property type="project" value="UniProtKB-SubCell"/>
</dbReference>
<organism evidence="8 9">
    <name type="scientific">Cladophialophora immunda</name>
    <dbReference type="NCBI Taxonomy" id="569365"/>
    <lineage>
        <taxon>Eukaryota</taxon>
        <taxon>Fungi</taxon>
        <taxon>Dikarya</taxon>
        <taxon>Ascomycota</taxon>
        <taxon>Pezizomycotina</taxon>
        <taxon>Eurotiomycetes</taxon>
        <taxon>Chaetothyriomycetidae</taxon>
        <taxon>Chaetothyriales</taxon>
        <taxon>Herpotrichiellaceae</taxon>
        <taxon>Cladophialophora</taxon>
    </lineage>
</organism>
<evidence type="ECO:0000256" key="2">
    <source>
        <dbReference type="ARBA" id="ARBA00004496"/>
    </source>
</evidence>
<keyword evidence="9" id="KW-1185">Reference proteome</keyword>
<comment type="subcellular location">
    <subcellularLocation>
        <location evidence="2">Cytoplasm</location>
    </subcellularLocation>
    <subcellularLocation>
        <location evidence="1">Nucleus</location>
    </subcellularLocation>
</comment>